<name>A0A382ZMN7_9ZZZZ</name>
<dbReference type="EMBL" id="UINC01185039">
    <property type="protein sequence ID" value="SVD96550.1"/>
    <property type="molecule type" value="Genomic_DNA"/>
</dbReference>
<organism evidence="1">
    <name type="scientific">marine metagenome</name>
    <dbReference type="NCBI Taxonomy" id="408172"/>
    <lineage>
        <taxon>unclassified sequences</taxon>
        <taxon>metagenomes</taxon>
        <taxon>ecological metagenomes</taxon>
    </lineage>
</organism>
<gene>
    <name evidence="1" type="ORF">METZ01_LOCUS449404</name>
</gene>
<dbReference type="AlphaFoldDB" id="A0A382ZMN7"/>
<evidence type="ECO:0000313" key="1">
    <source>
        <dbReference type="EMBL" id="SVD96550.1"/>
    </source>
</evidence>
<accession>A0A382ZMN7</accession>
<reference evidence="1" key="1">
    <citation type="submission" date="2018-05" db="EMBL/GenBank/DDBJ databases">
        <authorList>
            <person name="Lanie J.A."/>
            <person name="Ng W.-L."/>
            <person name="Kazmierczak K.M."/>
            <person name="Andrzejewski T.M."/>
            <person name="Davidsen T.M."/>
            <person name="Wayne K.J."/>
            <person name="Tettelin H."/>
            <person name="Glass J.I."/>
            <person name="Rusch D."/>
            <person name="Podicherti R."/>
            <person name="Tsui H.-C.T."/>
            <person name="Winkler M.E."/>
        </authorList>
    </citation>
    <scope>NUCLEOTIDE SEQUENCE</scope>
</reference>
<proteinExistence type="predicted"/>
<protein>
    <submittedName>
        <fullName evidence="1">Uncharacterized protein</fullName>
    </submittedName>
</protein>
<sequence length="56" mass="5973">MAIAIVGCSQIPKEPALAFGKKCEVTENGTVVSSSVWIYSKEDGLKATEEACPKKE</sequence>